<dbReference type="PANTHER" id="PTHR21646">
    <property type="entry name" value="UBIQUITIN CARBOXYL-TERMINAL HYDROLASE"/>
    <property type="match status" value="1"/>
</dbReference>
<dbReference type="Pfam" id="PF00443">
    <property type="entry name" value="UCH"/>
    <property type="match status" value="1"/>
</dbReference>
<keyword evidence="4" id="KW-0645">Protease</keyword>
<dbReference type="SUPFAM" id="SSF54236">
    <property type="entry name" value="Ubiquitin-like"/>
    <property type="match status" value="1"/>
</dbReference>
<evidence type="ECO:0000256" key="4">
    <source>
        <dbReference type="ARBA" id="ARBA00022670"/>
    </source>
</evidence>
<name>A0A820TKT7_9BILA</name>
<evidence type="ECO:0000256" key="2">
    <source>
        <dbReference type="ARBA" id="ARBA00009085"/>
    </source>
</evidence>
<protein>
    <recommendedName>
        <fullName evidence="3">ubiquitinyl hydrolase 1</fullName>
        <ecNumber evidence="3">3.4.19.12</ecNumber>
    </recommendedName>
</protein>
<dbReference type="InterPro" id="IPR001394">
    <property type="entry name" value="Peptidase_C19_UCH"/>
</dbReference>
<dbReference type="EMBL" id="CAJOBO010002788">
    <property type="protein sequence ID" value="CAF4468151.1"/>
    <property type="molecule type" value="Genomic_DNA"/>
</dbReference>
<dbReference type="Gene3D" id="3.90.70.10">
    <property type="entry name" value="Cysteine proteinases"/>
    <property type="match status" value="1"/>
</dbReference>
<comment type="catalytic activity">
    <reaction evidence="1">
        <text>Thiol-dependent hydrolysis of ester, thioester, amide, peptide and isopeptide bonds formed by the C-terminal Gly of ubiquitin (a 76-residue protein attached to proteins as an intracellular targeting signal).</text>
        <dbReference type="EC" id="3.4.19.12"/>
    </reaction>
</comment>
<keyword evidence="6" id="KW-0378">Hydrolase</keyword>
<evidence type="ECO:0000313" key="9">
    <source>
        <dbReference type="EMBL" id="CAF3421389.1"/>
    </source>
</evidence>
<dbReference type="GO" id="GO:0016579">
    <property type="term" value="P:protein deubiquitination"/>
    <property type="evidence" value="ECO:0007669"/>
    <property type="project" value="InterPro"/>
</dbReference>
<reference evidence="10" key="1">
    <citation type="submission" date="2021-02" db="EMBL/GenBank/DDBJ databases">
        <authorList>
            <person name="Nowell W R."/>
        </authorList>
    </citation>
    <scope>NUCLEOTIDE SEQUENCE</scope>
</reference>
<evidence type="ECO:0000256" key="1">
    <source>
        <dbReference type="ARBA" id="ARBA00000707"/>
    </source>
</evidence>
<keyword evidence="5" id="KW-0833">Ubl conjugation pathway</keyword>
<dbReference type="GO" id="GO:0004843">
    <property type="term" value="F:cysteine-type deubiquitinase activity"/>
    <property type="evidence" value="ECO:0007669"/>
    <property type="project" value="UniProtKB-EC"/>
</dbReference>
<comment type="similarity">
    <text evidence="2">Belongs to the peptidase C19 family.</text>
</comment>
<evidence type="ECO:0000313" key="10">
    <source>
        <dbReference type="EMBL" id="CAF4468151.1"/>
    </source>
</evidence>
<dbReference type="CDD" id="cd02674">
    <property type="entry name" value="Peptidase_C19R"/>
    <property type="match status" value="1"/>
</dbReference>
<evidence type="ECO:0000256" key="7">
    <source>
        <dbReference type="ARBA" id="ARBA00022807"/>
    </source>
</evidence>
<dbReference type="InterPro" id="IPR028889">
    <property type="entry name" value="USP"/>
</dbReference>
<dbReference type="PROSITE" id="PS50235">
    <property type="entry name" value="USP_3"/>
    <property type="match status" value="1"/>
</dbReference>
<dbReference type="AlphaFoldDB" id="A0A820TKT7"/>
<evidence type="ECO:0000313" key="11">
    <source>
        <dbReference type="Proteomes" id="UP000663851"/>
    </source>
</evidence>
<gene>
    <name evidence="10" type="ORF">HFQ381_LOCUS25223</name>
    <name evidence="9" type="ORF">LUA448_LOCUS19467</name>
</gene>
<evidence type="ECO:0000256" key="3">
    <source>
        <dbReference type="ARBA" id="ARBA00012759"/>
    </source>
</evidence>
<evidence type="ECO:0000256" key="6">
    <source>
        <dbReference type="ARBA" id="ARBA00022801"/>
    </source>
</evidence>
<dbReference type="Proteomes" id="UP000663833">
    <property type="component" value="Unassembled WGS sequence"/>
</dbReference>
<accession>A0A820TKT7</accession>
<dbReference type="InterPro" id="IPR050185">
    <property type="entry name" value="Ub_carboxyl-term_hydrolase"/>
</dbReference>
<dbReference type="InterPro" id="IPR038765">
    <property type="entry name" value="Papain-like_cys_pep_sf"/>
</dbReference>
<organism evidence="10 11">
    <name type="scientific">Rotaria socialis</name>
    <dbReference type="NCBI Taxonomy" id="392032"/>
    <lineage>
        <taxon>Eukaryota</taxon>
        <taxon>Metazoa</taxon>
        <taxon>Spiralia</taxon>
        <taxon>Gnathifera</taxon>
        <taxon>Rotifera</taxon>
        <taxon>Eurotatoria</taxon>
        <taxon>Bdelloidea</taxon>
        <taxon>Philodinida</taxon>
        <taxon>Philodinidae</taxon>
        <taxon>Rotaria</taxon>
    </lineage>
</organism>
<comment type="caution">
    <text evidence="10">The sequence shown here is derived from an EMBL/GenBank/DDBJ whole genome shotgun (WGS) entry which is preliminary data.</text>
</comment>
<dbReference type="Proteomes" id="UP000663851">
    <property type="component" value="Unassembled WGS sequence"/>
</dbReference>
<evidence type="ECO:0000259" key="8">
    <source>
        <dbReference type="PROSITE" id="PS50235"/>
    </source>
</evidence>
<dbReference type="EMBL" id="CAJNYD010002482">
    <property type="protein sequence ID" value="CAF3421389.1"/>
    <property type="molecule type" value="Genomic_DNA"/>
</dbReference>
<feature type="domain" description="USP" evidence="8">
    <location>
        <begin position="629"/>
        <end position="1040"/>
    </location>
</feature>
<dbReference type="SUPFAM" id="SSF54001">
    <property type="entry name" value="Cysteine proteinases"/>
    <property type="match status" value="1"/>
</dbReference>
<dbReference type="PANTHER" id="PTHR21646:SF24">
    <property type="entry name" value="UBIQUITIN CARBOXYL-TERMINAL HYDROLASE"/>
    <property type="match status" value="1"/>
</dbReference>
<sequence length="1044" mass="120269">MNTRTSSRIELQIHYEDHQQGLKSENYILCSSTDTIRDVIKKFLKTANLDYIDSGNVSLVELRMGNQRLPAPLFNIYTTLNQLNIRQGYTLCFAPLRELLSSRLSRLRVYDPNHIDKIEYTWNKHITTLQMLLEYIIKVFSLDSIERQRIHLFMDFDELDLTSNSEKLLTELDVTDLTLIEVAIIPPCSISVSHPNTSTSEMQCSVLASQNCTYDSQHDKSNECIELELQYTDQKQNLKKLVKIQFSPTTKIDDVIKKFLKTTNLDYIDSGNVSLVELRMGNQCLPAPLFHTYKTLDQLKIRQGYTLCFAPLRELSSSRLSRLRVYGPNHIGKIEYEWNKRTTTLQMLLEYIIKMFSLDSIERQRIHLFMDFEELDLTSNSEKLLTELGVTDLTMISVQIVSSLSSSMIHVECTSTNGTFLFDIPHTTTIEMLRKEAEQRFTDYCLCDFTLFDRTKVKINLSESNRTLLSLGINSGQTIYASCRLISYNSGLSTADDPNKRVPRASSLISKYQPDDVGNITKTSTMESTRTEVSVNNNNNTVDDSTKNIEFLKKNEPFTASKIPFRSIVSDDNEPTPCLVDFKIKSGNIITASTIAETPPRPVSDNNRISTSFVPSRYLYTRKFPFDACGFIESWKYLLYEQRTSMSAHAKPLTQFFLDDLTKDVSDGDICKDAEWNQFYTVGTVTGAYADLLRNLWLTEKNINLYSSFRPTHLKEIIGVQAARFATWDQQDAQEFMTFLLDEIHRELKENNPNNSNTIIEELFFGKIESAITCLECQHEEKTINLISFLPLPLTQQGRKFMVTFIAKYRNNDVACVNVHENGQVKNLIEAFVESFSHRYFTNKIIAMANDEELDLEMPLNQLSTSDVILVEKGDFASSNQFNRFNRSVKKLTLESCLREFCSLERLEDAWPCQQEKCKKYTKATKQLQFYSLPSILIIQLKRFSHENGLRQKVDTFIDYPINGLDLSSFILSSEKIIYDLFAVSKHMGSIYGDHYIACARHETNGKSEWYKFDDSYVSSMCYETDIVSADAYLLFYIKREKLK</sequence>
<evidence type="ECO:0000256" key="5">
    <source>
        <dbReference type="ARBA" id="ARBA00022786"/>
    </source>
</evidence>
<dbReference type="GO" id="GO:0006508">
    <property type="term" value="P:proteolysis"/>
    <property type="evidence" value="ECO:0007669"/>
    <property type="project" value="UniProtKB-KW"/>
</dbReference>
<proteinExistence type="inferred from homology"/>
<keyword evidence="7" id="KW-0788">Thiol protease</keyword>
<dbReference type="EC" id="3.4.19.12" evidence="3"/>
<dbReference type="InterPro" id="IPR029071">
    <property type="entry name" value="Ubiquitin-like_domsf"/>
</dbReference>